<keyword evidence="3 16" id="KW-0808">Transferase</keyword>
<feature type="binding site" evidence="11">
    <location>
        <position position="154"/>
    </location>
    <ligand>
        <name>Zn(2+)</name>
        <dbReference type="ChEBI" id="CHEBI:29105"/>
    </ligand>
</feature>
<evidence type="ECO:0000313" key="17">
    <source>
        <dbReference type="Proteomes" id="UP001281761"/>
    </source>
</evidence>
<dbReference type="InterPro" id="IPR055129">
    <property type="entry name" value="YEATS_dom"/>
</dbReference>
<dbReference type="InterPro" id="IPR050134">
    <property type="entry name" value="NAD-dep_sirtuin_deacylases"/>
</dbReference>
<dbReference type="SUPFAM" id="SSF52467">
    <property type="entry name" value="DHS-like NAD/FAD-binding domain"/>
    <property type="match status" value="1"/>
</dbReference>
<dbReference type="EMBL" id="JARBJD010000003">
    <property type="protein sequence ID" value="KAK2964328.1"/>
    <property type="molecule type" value="Genomic_DNA"/>
</dbReference>
<evidence type="ECO:0000256" key="11">
    <source>
        <dbReference type="PROSITE-ProRule" id="PRU00236"/>
    </source>
</evidence>
<name>A0ABQ9YKQ3_9EUKA</name>
<evidence type="ECO:0000256" key="5">
    <source>
        <dbReference type="ARBA" id="ARBA00022833"/>
    </source>
</evidence>
<dbReference type="Gene3D" id="2.60.40.1970">
    <property type="entry name" value="YEATS domain"/>
    <property type="match status" value="1"/>
</dbReference>
<comment type="cofactor">
    <cofactor evidence="1">
        <name>Zn(2+)</name>
        <dbReference type="ChEBI" id="CHEBI:29105"/>
    </cofactor>
</comment>
<keyword evidence="4 11" id="KW-0479">Metal-binding</keyword>
<feature type="binding site" evidence="11">
    <location>
        <position position="165"/>
    </location>
    <ligand>
        <name>Zn(2+)</name>
        <dbReference type="ChEBI" id="CHEBI:29105"/>
    </ligand>
</feature>
<evidence type="ECO:0000256" key="4">
    <source>
        <dbReference type="ARBA" id="ARBA00022723"/>
    </source>
</evidence>
<dbReference type="Gene3D" id="2.20.28.200">
    <property type="match status" value="1"/>
</dbReference>
<evidence type="ECO:0000256" key="1">
    <source>
        <dbReference type="ARBA" id="ARBA00001947"/>
    </source>
</evidence>
<dbReference type="PANTHER" id="PTHR11085">
    <property type="entry name" value="NAD-DEPENDENT PROTEIN DEACYLASE SIRTUIN-5, MITOCHONDRIAL-RELATED"/>
    <property type="match status" value="1"/>
</dbReference>
<dbReference type="GO" id="GO:0034979">
    <property type="term" value="F:NAD-dependent protein lysine deacetylase activity"/>
    <property type="evidence" value="ECO:0007669"/>
    <property type="project" value="UniProtKB-EC"/>
</dbReference>
<dbReference type="Gene3D" id="3.40.50.1220">
    <property type="entry name" value="TPP-binding domain"/>
    <property type="match status" value="1"/>
</dbReference>
<feature type="binding site" evidence="11">
    <location>
        <position position="105"/>
    </location>
    <ligand>
        <name>Zn(2+)</name>
        <dbReference type="ChEBI" id="CHEBI:29105"/>
    </ligand>
</feature>
<evidence type="ECO:0000256" key="6">
    <source>
        <dbReference type="ARBA" id="ARBA00023027"/>
    </source>
</evidence>
<dbReference type="InterPro" id="IPR026590">
    <property type="entry name" value="Ssirtuin_cat_dom"/>
</dbReference>
<comment type="caution">
    <text evidence="11">Lacks conserved residue(s) required for the propagation of feature annotation.</text>
</comment>
<evidence type="ECO:0000256" key="3">
    <source>
        <dbReference type="ARBA" id="ARBA00022679"/>
    </source>
</evidence>
<reference evidence="16 17" key="1">
    <citation type="journal article" date="2022" name="bioRxiv">
        <title>Genomics of Preaxostyla Flagellates Illuminates Evolutionary Transitions and the Path Towards Mitochondrial Loss.</title>
        <authorList>
            <person name="Novak L.V.F."/>
            <person name="Treitli S.C."/>
            <person name="Pyrih J."/>
            <person name="Halakuc P."/>
            <person name="Pipaliya S.V."/>
            <person name="Vacek V."/>
            <person name="Brzon O."/>
            <person name="Soukal P."/>
            <person name="Eme L."/>
            <person name="Dacks J.B."/>
            <person name="Karnkowska A."/>
            <person name="Elias M."/>
            <person name="Hampl V."/>
        </authorList>
    </citation>
    <scope>NUCLEOTIDE SEQUENCE [LARGE SCALE GENOMIC DNA]</scope>
    <source>
        <strain evidence="16">NAU3</strain>
        <tissue evidence="16">Gut</tissue>
    </source>
</reference>
<dbReference type="PANTHER" id="PTHR11085:SF1">
    <property type="entry name" value="NAD-DEPENDENT PROTEIN DEACETYLASE SIRTUIN-7"/>
    <property type="match status" value="1"/>
</dbReference>
<keyword evidence="5 11" id="KW-0862">Zinc</keyword>
<dbReference type="Proteomes" id="UP001281761">
    <property type="component" value="Unassembled WGS sequence"/>
</dbReference>
<comment type="subcellular location">
    <subcellularLocation>
        <location evidence="12">Nucleus</location>
    </subcellularLocation>
</comment>
<evidence type="ECO:0000256" key="13">
    <source>
        <dbReference type="SAM" id="MobiDB-lite"/>
    </source>
</evidence>
<evidence type="ECO:0000256" key="10">
    <source>
        <dbReference type="ARBA" id="ARBA00043038"/>
    </source>
</evidence>
<evidence type="ECO:0000256" key="9">
    <source>
        <dbReference type="ARBA" id="ARBA00041832"/>
    </source>
</evidence>
<evidence type="ECO:0000313" key="16">
    <source>
        <dbReference type="EMBL" id="KAK2964328.1"/>
    </source>
</evidence>
<dbReference type="Pfam" id="PF02146">
    <property type="entry name" value="SIR2"/>
    <property type="match status" value="1"/>
</dbReference>
<keyword evidence="17" id="KW-1185">Reference proteome</keyword>
<dbReference type="InterPro" id="IPR003000">
    <property type="entry name" value="Sirtuin"/>
</dbReference>
<feature type="domain" description="YEATS" evidence="15">
    <location>
        <begin position="260"/>
        <end position="390"/>
    </location>
</feature>
<evidence type="ECO:0000256" key="12">
    <source>
        <dbReference type="PROSITE-ProRule" id="PRU00376"/>
    </source>
</evidence>
<evidence type="ECO:0000259" key="15">
    <source>
        <dbReference type="PROSITE" id="PS51037"/>
    </source>
</evidence>
<keyword evidence="7 12" id="KW-0539">Nucleus</keyword>
<comment type="similarity">
    <text evidence="8">Belongs to the sirtuin family. Class IV subfamily.</text>
</comment>
<organism evidence="16 17">
    <name type="scientific">Blattamonas nauphoetae</name>
    <dbReference type="NCBI Taxonomy" id="2049346"/>
    <lineage>
        <taxon>Eukaryota</taxon>
        <taxon>Metamonada</taxon>
        <taxon>Preaxostyla</taxon>
        <taxon>Oxymonadida</taxon>
        <taxon>Blattamonas</taxon>
    </lineage>
</organism>
<dbReference type="PROSITE" id="PS50305">
    <property type="entry name" value="SIRTUIN"/>
    <property type="match status" value="1"/>
</dbReference>
<keyword evidence="6" id="KW-0520">NAD</keyword>
<accession>A0ABQ9YKQ3</accession>
<feature type="domain" description="Deacetylase sirtuin-type" evidence="14">
    <location>
        <begin position="1"/>
        <end position="256"/>
    </location>
</feature>
<evidence type="ECO:0000256" key="2">
    <source>
        <dbReference type="ARBA" id="ARBA00022553"/>
    </source>
</evidence>
<feature type="region of interest" description="Disordered" evidence="13">
    <location>
        <begin position="124"/>
        <end position="149"/>
    </location>
</feature>
<dbReference type="PROSITE" id="PS51037">
    <property type="entry name" value="YEATS"/>
    <property type="match status" value="1"/>
</dbReference>
<dbReference type="Pfam" id="PF03366">
    <property type="entry name" value="YEATS"/>
    <property type="match status" value="1"/>
</dbReference>
<keyword evidence="2" id="KW-0597">Phosphoprotein</keyword>
<protein>
    <recommendedName>
        <fullName evidence="10">Regulatory protein SIR2 homolog 7</fullName>
    </recommendedName>
    <alternativeName>
        <fullName evidence="9">SIR2-like protein 7</fullName>
    </alternativeName>
</protein>
<dbReference type="InterPro" id="IPR038704">
    <property type="entry name" value="YEAST_sf"/>
</dbReference>
<comment type="caution">
    <text evidence="16">The sequence shown here is derived from an EMBL/GenBank/DDBJ whole genome shotgun (WGS) entry which is preliminary data.</text>
</comment>
<evidence type="ECO:0000256" key="8">
    <source>
        <dbReference type="ARBA" id="ARBA00038170"/>
    </source>
</evidence>
<keyword evidence="16" id="KW-0012">Acyltransferase</keyword>
<sequence length="390" mass="43121">MLKSAKNAIVLTGQALNLEAGLDDLEVRQTTQQSNDTISSVPLSLRREQAAPTPSYMTIAELFKRGLIKNVITTTIEGLHQRSGIPQQNVFEVFGNCFTEFCLSCKATYRRDYDVTSPLSQSLYLPVPPPSHNSDEKETPVPPPLDGHLTGRTCTAAAKGKSGECGGRLRDMIVHNGDNLTSAFAKALEASQQSDLFICIGDSLSISPICELPVVAKQKRAKLVIINTSPTPLDPVADCTLHLHSMNLAMKLLMNKMDVEIPSFTLRKQVFVGNDFEELVEADRQYFDEQNRYRWTVFVQSPPNTQSSLQSFIESVDFTFPPNSFKQTTITLKHPPFQVTRVGHTPFDVRVDLHVVANSTRNTIHLNHKLALVKGGSAFIANIDLTGLIE</sequence>
<evidence type="ECO:0000259" key="14">
    <source>
        <dbReference type="PROSITE" id="PS50305"/>
    </source>
</evidence>
<evidence type="ECO:0000256" key="7">
    <source>
        <dbReference type="ARBA" id="ARBA00023242"/>
    </source>
</evidence>
<gene>
    <name evidence="16" type="ORF">BLNAU_859</name>
</gene>
<feature type="binding site" evidence="11">
    <location>
        <position position="102"/>
    </location>
    <ligand>
        <name>Zn(2+)</name>
        <dbReference type="ChEBI" id="CHEBI:29105"/>
    </ligand>
</feature>
<proteinExistence type="inferred from homology"/>
<dbReference type="InterPro" id="IPR029035">
    <property type="entry name" value="DHS-like_NAD/FAD-binding_dom"/>
</dbReference>